<dbReference type="Pfam" id="PF07729">
    <property type="entry name" value="FCD"/>
    <property type="match status" value="1"/>
</dbReference>
<evidence type="ECO:0000256" key="1">
    <source>
        <dbReference type="ARBA" id="ARBA00023015"/>
    </source>
</evidence>
<dbReference type="EMBL" id="BSYI01000070">
    <property type="protein sequence ID" value="GMG85508.1"/>
    <property type="molecule type" value="Genomic_DNA"/>
</dbReference>
<reference evidence="5 6" key="1">
    <citation type="submission" date="2023-04" db="EMBL/GenBank/DDBJ databases">
        <title>Marinoamorphus aggregata gen. nov., sp. Nov., isolate from tissue of brittle star Ophioplocus japonicus.</title>
        <authorList>
            <person name="Kawano K."/>
            <person name="Sawayama S."/>
            <person name="Nakagawa S."/>
        </authorList>
    </citation>
    <scope>NUCLEOTIDE SEQUENCE [LARGE SCALE GENOMIC DNA]</scope>
    <source>
        <strain evidence="5 6">NKW23</strain>
    </source>
</reference>
<dbReference type="PRINTS" id="PR00035">
    <property type="entry name" value="HTHGNTR"/>
</dbReference>
<dbReference type="PANTHER" id="PTHR43537:SF49">
    <property type="entry name" value="TRANSCRIPTIONAL REGULATORY PROTEIN"/>
    <property type="match status" value="1"/>
</dbReference>
<evidence type="ECO:0000313" key="5">
    <source>
        <dbReference type="EMBL" id="GMG85508.1"/>
    </source>
</evidence>
<dbReference type="InterPro" id="IPR036388">
    <property type="entry name" value="WH-like_DNA-bd_sf"/>
</dbReference>
<dbReference type="Gene3D" id="1.20.120.530">
    <property type="entry name" value="GntR ligand-binding domain-like"/>
    <property type="match status" value="1"/>
</dbReference>
<dbReference type="SMART" id="SM00895">
    <property type="entry name" value="FCD"/>
    <property type="match status" value="1"/>
</dbReference>
<dbReference type="PROSITE" id="PS50949">
    <property type="entry name" value="HTH_GNTR"/>
    <property type="match status" value="1"/>
</dbReference>
<feature type="domain" description="HTH gntR-type" evidence="4">
    <location>
        <begin position="10"/>
        <end position="77"/>
    </location>
</feature>
<keyword evidence="3" id="KW-0804">Transcription</keyword>
<dbReference type="InterPro" id="IPR008920">
    <property type="entry name" value="TF_FadR/GntR_C"/>
</dbReference>
<protein>
    <submittedName>
        <fullName evidence="5">GntR family transcriptional regulator</fullName>
    </submittedName>
</protein>
<proteinExistence type="predicted"/>
<comment type="caution">
    <text evidence="5">The sequence shown here is derived from an EMBL/GenBank/DDBJ whole genome shotgun (WGS) entry which is preliminary data.</text>
</comment>
<sequence length="249" mass="27773">MIHKTDPSRRTHCEQIARDLEHDIVTGVLLPGQKLDERGLAERFGSSRTPVREAIRILVARGLVATVANRGAEVAQIAVTEIVEMFEVMAELEGMCAGLAARRMSAEELTDLERFHARCLEYVESVDPDAYYDANVTFHDAIYMGSHNSYLEGQTRFLRRRLSPYRRIQLHQARRISDSYAEHGRILQAIRDRDPDRASAEMKGHVNVQGQSLSDVVMIAGMLNRKLASEGGSAVRSGWTKAGSGNDLP</sequence>
<keyword evidence="6" id="KW-1185">Reference proteome</keyword>
<dbReference type="RefSeq" id="WP_285674878.1">
    <property type="nucleotide sequence ID" value="NZ_BSYI01000070.1"/>
</dbReference>
<evidence type="ECO:0000256" key="3">
    <source>
        <dbReference type="ARBA" id="ARBA00023163"/>
    </source>
</evidence>
<dbReference type="CDD" id="cd07377">
    <property type="entry name" value="WHTH_GntR"/>
    <property type="match status" value="1"/>
</dbReference>
<dbReference type="SMART" id="SM00345">
    <property type="entry name" value="HTH_GNTR"/>
    <property type="match status" value="1"/>
</dbReference>
<keyword evidence="2" id="KW-0238">DNA-binding</keyword>
<keyword evidence="1" id="KW-0805">Transcription regulation</keyword>
<dbReference type="InterPro" id="IPR000524">
    <property type="entry name" value="Tscrpt_reg_HTH_GntR"/>
</dbReference>
<dbReference type="Proteomes" id="UP001239909">
    <property type="component" value="Unassembled WGS sequence"/>
</dbReference>
<accession>A0ABQ6LTT2</accession>
<dbReference type="Gene3D" id="1.10.10.10">
    <property type="entry name" value="Winged helix-like DNA-binding domain superfamily/Winged helix DNA-binding domain"/>
    <property type="match status" value="1"/>
</dbReference>
<dbReference type="SUPFAM" id="SSF48008">
    <property type="entry name" value="GntR ligand-binding domain-like"/>
    <property type="match status" value="1"/>
</dbReference>
<dbReference type="SUPFAM" id="SSF46785">
    <property type="entry name" value="Winged helix' DNA-binding domain"/>
    <property type="match status" value="1"/>
</dbReference>
<gene>
    <name evidence="5" type="ORF">LNKW23_47300</name>
</gene>
<evidence type="ECO:0000259" key="4">
    <source>
        <dbReference type="PROSITE" id="PS50949"/>
    </source>
</evidence>
<evidence type="ECO:0000256" key="2">
    <source>
        <dbReference type="ARBA" id="ARBA00023125"/>
    </source>
</evidence>
<evidence type="ECO:0000313" key="6">
    <source>
        <dbReference type="Proteomes" id="UP001239909"/>
    </source>
</evidence>
<name>A0ABQ6LTT2_9RHOB</name>
<organism evidence="5 6">
    <name type="scientific">Paralimibaculum aggregatum</name>
    <dbReference type="NCBI Taxonomy" id="3036245"/>
    <lineage>
        <taxon>Bacteria</taxon>
        <taxon>Pseudomonadati</taxon>
        <taxon>Pseudomonadota</taxon>
        <taxon>Alphaproteobacteria</taxon>
        <taxon>Rhodobacterales</taxon>
        <taxon>Paracoccaceae</taxon>
        <taxon>Paralimibaculum</taxon>
    </lineage>
</organism>
<dbReference type="PANTHER" id="PTHR43537">
    <property type="entry name" value="TRANSCRIPTIONAL REGULATOR, GNTR FAMILY"/>
    <property type="match status" value="1"/>
</dbReference>
<dbReference type="InterPro" id="IPR036390">
    <property type="entry name" value="WH_DNA-bd_sf"/>
</dbReference>
<dbReference type="Pfam" id="PF00392">
    <property type="entry name" value="GntR"/>
    <property type="match status" value="1"/>
</dbReference>
<dbReference type="InterPro" id="IPR011711">
    <property type="entry name" value="GntR_C"/>
</dbReference>